<feature type="transmembrane region" description="Helical" evidence="1">
    <location>
        <begin position="72"/>
        <end position="95"/>
    </location>
</feature>
<gene>
    <name evidence="2" type="ORF">G5I_09842</name>
</gene>
<accession>F4WV51</accession>
<organism evidence="3">
    <name type="scientific">Acromyrmex echinatior</name>
    <name type="common">Panamanian leafcutter ant</name>
    <name type="synonym">Acromyrmex octospinosus echinatior</name>
    <dbReference type="NCBI Taxonomy" id="103372"/>
    <lineage>
        <taxon>Eukaryota</taxon>
        <taxon>Metazoa</taxon>
        <taxon>Ecdysozoa</taxon>
        <taxon>Arthropoda</taxon>
        <taxon>Hexapoda</taxon>
        <taxon>Insecta</taxon>
        <taxon>Pterygota</taxon>
        <taxon>Neoptera</taxon>
        <taxon>Endopterygota</taxon>
        <taxon>Hymenoptera</taxon>
        <taxon>Apocrita</taxon>
        <taxon>Aculeata</taxon>
        <taxon>Formicoidea</taxon>
        <taxon>Formicidae</taxon>
        <taxon>Myrmicinae</taxon>
        <taxon>Acromyrmex</taxon>
    </lineage>
</organism>
<reference evidence="2" key="1">
    <citation type="submission" date="2011-02" db="EMBL/GenBank/DDBJ databases">
        <title>The genome of the leaf-cutting ant Acromyrmex echinatior suggests key adaptations to social evolution and fungus farming.</title>
        <authorList>
            <person name="Nygaard S."/>
            <person name="Zhang G."/>
        </authorList>
    </citation>
    <scope>NUCLEOTIDE SEQUENCE</scope>
</reference>
<keyword evidence="1" id="KW-0812">Transmembrane</keyword>
<evidence type="ECO:0000313" key="3">
    <source>
        <dbReference type="Proteomes" id="UP000007755"/>
    </source>
</evidence>
<evidence type="ECO:0000313" key="2">
    <source>
        <dbReference type="EMBL" id="EGI61939.1"/>
    </source>
</evidence>
<sequence>MSGVGFLATVKTFAPGGRRRRRCEKQQKVLELPPGYGMQPDVVPSWDTAPPITPPAAFLPPGYKKGFPVFKIGINIIKLLVNLICDITLALFTIARLKKLSARSLQNWILRFAIKLQFTLHNDITAEMRQAIRRNDSSPHQQVTHRFASQPFDEIGTADDYRSRWWTESNDDVDS</sequence>
<keyword evidence="3" id="KW-1185">Reference proteome</keyword>
<dbReference type="AlphaFoldDB" id="F4WV51"/>
<keyword evidence="1" id="KW-0472">Membrane</keyword>
<dbReference type="Proteomes" id="UP000007755">
    <property type="component" value="Unassembled WGS sequence"/>
</dbReference>
<dbReference type="EMBL" id="GL888384">
    <property type="protein sequence ID" value="EGI61939.1"/>
    <property type="molecule type" value="Genomic_DNA"/>
</dbReference>
<evidence type="ECO:0000256" key="1">
    <source>
        <dbReference type="SAM" id="Phobius"/>
    </source>
</evidence>
<proteinExistence type="predicted"/>
<protein>
    <submittedName>
        <fullName evidence="2">Uncharacterized protein</fullName>
    </submittedName>
</protein>
<name>F4WV51_ACREC</name>
<dbReference type="InParanoid" id="F4WV51"/>
<keyword evidence="1" id="KW-1133">Transmembrane helix</keyword>